<protein>
    <submittedName>
        <fullName evidence="5">AraC family transcriptional regulator</fullName>
    </submittedName>
</protein>
<dbReference type="RefSeq" id="WP_132563671.1">
    <property type="nucleotide sequence ID" value="NZ_SMBH01000008.1"/>
</dbReference>
<dbReference type="InterPro" id="IPR009057">
    <property type="entry name" value="Homeodomain-like_sf"/>
</dbReference>
<reference evidence="5 6" key="1">
    <citation type="submission" date="2019-03" db="EMBL/GenBank/DDBJ databases">
        <title>Genomic Encyclopedia of Type Strains, Phase IV (KMG-V): Genome sequencing to study the core and pangenomes of soil and plant-associated prokaryotes.</title>
        <authorList>
            <person name="Whitman W."/>
        </authorList>
    </citation>
    <scope>NUCLEOTIDE SEQUENCE [LARGE SCALE GENOMIC DNA]</scope>
    <source>
        <strain evidence="5 6">Hc14</strain>
    </source>
</reference>
<evidence type="ECO:0000259" key="4">
    <source>
        <dbReference type="PROSITE" id="PS01124"/>
    </source>
</evidence>
<dbReference type="InterPro" id="IPR018060">
    <property type="entry name" value="HTH_AraC"/>
</dbReference>
<dbReference type="Pfam" id="PF12833">
    <property type="entry name" value="HTH_18"/>
    <property type="match status" value="1"/>
</dbReference>
<feature type="domain" description="HTH araC/xylS-type" evidence="4">
    <location>
        <begin position="204"/>
        <end position="302"/>
    </location>
</feature>
<accession>A0A4R3Q0Y2</accession>
<evidence type="ECO:0000313" key="6">
    <source>
        <dbReference type="Proteomes" id="UP000294576"/>
    </source>
</evidence>
<evidence type="ECO:0000313" key="5">
    <source>
        <dbReference type="EMBL" id="TCU14678.1"/>
    </source>
</evidence>
<dbReference type="SMART" id="SM00342">
    <property type="entry name" value="HTH_ARAC"/>
    <property type="match status" value="1"/>
</dbReference>
<gene>
    <name evidence="5" type="ORF">EV132_10846</name>
</gene>
<keyword evidence="3" id="KW-0804">Transcription</keyword>
<dbReference type="InterPro" id="IPR050204">
    <property type="entry name" value="AraC_XylS_family_regulators"/>
</dbReference>
<dbReference type="GO" id="GO:0043565">
    <property type="term" value="F:sequence-specific DNA binding"/>
    <property type="evidence" value="ECO:0007669"/>
    <property type="project" value="InterPro"/>
</dbReference>
<dbReference type="AlphaFoldDB" id="A0A4R3Q0Y2"/>
<evidence type="ECO:0000256" key="1">
    <source>
        <dbReference type="ARBA" id="ARBA00023015"/>
    </source>
</evidence>
<keyword evidence="2" id="KW-0238">DNA-binding</keyword>
<dbReference type="EMBL" id="SMBH01000008">
    <property type="protein sequence ID" value="TCU14678.1"/>
    <property type="molecule type" value="Genomic_DNA"/>
</dbReference>
<dbReference type="PANTHER" id="PTHR46796:SF6">
    <property type="entry name" value="ARAC SUBFAMILY"/>
    <property type="match status" value="1"/>
</dbReference>
<evidence type="ECO:0000256" key="2">
    <source>
        <dbReference type="ARBA" id="ARBA00023125"/>
    </source>
</evidence>
<dbReference type="GO" id="GO:0003700">
    <property type="term" value="F:DNA-binding transcription factor activity"/>
    <property type="evidence" value="ECO:0007669"/>
    <property type="project" value="InterPro"/>
</dbReference>
<dbReference type="PROSITE" id="PS01124">
    <property type="entry name" value="HTH_ARAC_FAMILY_2"/>
    <property type="match status" value="1"/>
</dbReference>
<dbReference type="SUPFAM" id="SSF46689">
    <property type="entry name" value="Homeodomain-like"/>
    <property type="match status" value="2"/>
</dbReference>
<dbReference type="Gene3D" id="1.10.10.60">
    <property type="entry name" value="Homeodomain-like"/>
    <property type="match status" value="2"/>
</dbReference>
<comment type="caution">
    <text evidence="5">The sequence shown here is derived from an EMBL/GenBank/DDBJ whole genome shotgun (WGS) entry which is preliminary data.</text>
</comment>
<name>A0A4R3Q0Y2_RHISU</name>
<evidence type="ECO:0000256" key="3">
    <source>
        <dbReference type="ARBA" id="ARBA00023163"/>
    </source>
</evidence>
<sequence length="305" mass="33263">MLECTDVNSRPSADDDQLNAKHNVFQIIPESAGPRATTFRGGVVYEKRTGSGSLTYRPNSHVATIYLVPPRGLAFAFGTGEFQTLGSSAGTVTVNPADIDGRLIWSNPCETVTVSIPPASLQELAQSENPGSSLELRPGTSRQPDAHALHLARLMKAELSRKDTGNGLYLDSLITIFGIHLLRNYSVAIGTPARRGRLPTLAARRVQDYLDENFSRKLSIGELAGIAKLSKSHFIQAFTSTFGQPPHQYVLNLRLDCAERLLSNEDVSVAEVAYLSGFSSQSHLTSVMRKLRQNTPNQFRLLKGA</sequence>
<proteinExistence type="predicted"/>
<dbReference type="PANTHER" id="PTHR46796">
    <property type="entry name" value="HTH-TYPE TRANSCRIPTIONAL ACTIVATOR RHAS-RELATED"/>
    <property type="match status" value="1"/>
</dbReference>
<organism evidence="5 6">
    <name type="scientific">Rhizobium sullae</name>
    <name type="common">Rhizobium hedysari</name>
    <dbReference type="NCBI Taxonomy" id="50338"/>
    <lineage>
        <taxon>Bacteria</taxon>
        <taxon>Pseudomonadati</taxon>
        <taxon>Pseudomonadota</taxon>
        <taxon>Alphaproteobacteria</taxon>
        <taxon>Hyphomicrobiales</taxon>
        <taxon>Rhizobiaceae</taxon>
        <taxon>Rhizobium/Agrobacterium group</taxon>
        <taxon>Rhizobium</taxon>
    </lineage>
</organism>
<keyword evidence="1" id="KW-0805">Transcription regulation</keyword>
<dbReference type="Proteomes" id="UP000294576">
    <property type="component" value="Unassembled WGS sequence"/>
</dbReference>